<dbReference type="AlphaFoldDB" id="A0A9D0ZWN0"/>
<protein>
    <submittedName>
        <fullName evidence="6">LysR family transcriptional regulator</fullName>
    </submittedName>
</protein>
<dbReference type="InterPro" id="IPR036388">
    <property type="entry name" value="WH-like_DNA-bd_sf"/>
</dbReference>
<dbReference type="Pfam" id="PF00126">
    <property type="entry name" value="HTH_1"/>
    <property type="match status" value="1"/>
</dbReference>
<sequence>MTLRHMKIFVAVFRHSSITKASRELHLAQPSVSLCIRELEEYYGVSLFERIGRGITPTEAGKEFYGYAIHIVDLFEEMEKKIRNWDTLGKLRLGASITIGTHILPVLIQRYQKEFAKLRIEVIIDKSAVIEEHILNNTIDLGLIESSPDNPDLDSMPFMRDSLCAVTAPDHPLTRLREVTLSEIARYPFLMREKGSAGREMLEACFSEQQMAVRPLWESASTQAIVRGVAAGIGVAILPRLLVKKDIEEGTIAEVPLAKPLERNLNMICHRSKYVTPNMKAFMKLCREYGGQQETCRA</sequence>
<name>A0A9D0ZWN0_9FIRM</name>
<dbReference type="Pfam" id="PF03466">
    <property type="entry name" value="LysR_substrate"/>
    <property type="match status" value="1"/>
</dbReference>
<dbReference type="PRINTS" id="PR00039">
    <property type="entry name" value="HTHLYSR"/>
</dbReference>
<dbReference type="InterPro" id="IPR005119">
    <property type="entry name" value="LysR_subst-bd"/>
</dbReference>
<accession>A0A9D0ZWN0</accession>
<keyword evidence="4" id="KW-0804">Transcription</keyword>
<dbReference type="PROSITE" id="PS50931">
    <property type="entry name" value="HTH_LYSR"/>
    <property type="match status" value="1"/>
</dbReference>
<dbReference type="SUPFAM" id="SSF53850">
    <property type="entry name" value="Periplasmic binding protein-like II"/>
    <property type="match status" value="1"/>
</dbReference>
<dbReference type="Proteomes" id="UP000886886">
    <property type="component" value="Unassembled WGS sequence"/>
</dbReference>
<dbReference type="GO" id="GO:0003700">
    <property type="term" value="F:DNA-binding transcription factor activity"/>
    <property type="evidence" value="ECO:0007669"/>
    <property type="project" value="InterPro"/>
</dbReference>
<evidence type="ECO:0000256" key="3">
    <source>
        <dbReference type="ARBA" id="ARBA00023125"/>
    </source>
</evidence>
<dbReference type="CDD" id="cd08420">
    <property type="entry name" value="PBP2_CysL_like"/>
    <property type="match status" value="1"/>
</dbReference>
<reference evidence="6" key="1">
    <citation type="submission" date="2020-10" db="EMBL/GenBank/DDBJ databases">
        <authorList>
            <person name="Gilroy R."/>
        </authorList>
    </citation>
    <scope>NUCLEOTIDE SEQUENCE</scope>
    <source>
        <strain evidence="6">ChiSjej3B21-11622</strain>
    </source>
</reference>
<proteinExistence type="inferred from homology"/>
<keyword evidence="3" id="KW-0238">DNA-binding</keyword>
<evidence type="ECO:0000259" key="5">
    <source>
        <dbReference type="PROSITE" id="PS50931"/>
    </source>
</evidence>
<evidence type="ECO:0000313" key="6">
    <source>
        <dbReference type="EMBL" id="HIQ96210.1"/>
    </source>
</evidence>
<evidence type="ECO:0000313" key="7">
    <source>
        <dbReference type="Proteomes" id="UP000886886"/>
    </source>
</evidence>
<dbReference type="InterPro" id="IPR000847">
    <property type="entry name" value="LysR_HTH_N"/>
</dbReference>
<dbReference type="InterPro" id="IPR036390">
    <property type="entry name" value="WH_DNA-bd_sf"/>
</dbReference>
<reference evidence="6" key="2">
    <citation type="journal article" date="2021" name="PeerJ">
        <title>Extensive microbial diversity within the chicken gut microbiome revealed by metagenomics and culture.</title>
        <authorList>
            <person name="Gilroy R."/>
            <person name="Ravi A."/>
            <person name="Getino M."/>
            <person name="Pursley I."/>
            <person name="Horton D.L."/>
            <person name="Alikhan N.F."/>
            <person name="Baker D."/>
            <person name="Gharbi K."/>
            <person name="Hall N."/>
            <person name="Watson M."/>
            <person name="Adriaenssens E.M."/>
            <person name="Foster-Nyarko E."/>
            <person name="Jarju S."/>
            <person name="Secka A."/>
            <person name="Antonio M."/>
            <person name="Oren A."/>
            <person name="Chaudhuri R.R."/>
            <person name="La Ragione R."/>
            <person name="Hildebrand F."/>
            <person name="Pallen M.J."/>
        </authorList>
    </citation>
    <scope>NUCLEOTIDE SEQUENCE</scope>
    <source>
        <strain evidence="6">ChiSjej3B21-11622</strain>
    </source>
</reference>
<comment type="similarity">
    <text evidence="1">Belongs to the LysR transcriptional regulatory family.</text>
</comment>
<dbReference type="EMBL" id="DVFT01000096">
    <property type="protein sequence ID" value="HIQ96210.1"/>
    <property type="molecule type" value="Genomic_DNA"/>
</dbReference>
<evidence type="ECO:0000256" key="1">
    <source>
        <dbReference type="ARBA" id="ARBA00009437"/>
    </source>
</evidence>
<dbReference type="SUPFAM" id="SSF46785">
    <property type="entry name" value="Winged helix' DNA-binding domain"/>
    <property type="match status" value="1"/>
</dbReference>
<comment type="caution">
    <text evidence="6">The sequence shown here is derived from an EMBL/GenBank/DDBJ whole genome shotgun (WGS) entry which is preliminary data.</text>
</comment>
<dbReference type="Gene3D" id="3.40.190.290">
    <property type="match status" value="1"/>
</dbReference>
<evidence type="ECO:0000256" key="2">
    <source>
        <dbReference type="ARBA" id="ARBA00023015"/>
    </source>
</evidence>
<dbReference type="Gene3D" id="1.10.10.10">
    <property type="entry name" value="Winged helix-like DNA-binding domain superfamily/Winged helix DNA-binding domain"/>
    <property type="match status" value="1"/>
</dbReference>
<keyword evidence="2" id="KW-0805">Transcription regulation</keyword>
<dbReference type="PANTHER" id="PTHR30126">
    <property type="entry name" value="HTH-TYPE TRANSCRIPTIONAL REGULATOR"/>
    <property type="match status" value="1"/>
</dbReference>
<feature type="domain" description="HTH lysR-type" evidence="5">
    <location>
        <begin position="1"/>
        <end position="58"/>
    </location>
</feature>
<dbReference type="GO" id="GO:0000976">
    <property type="term" value="F:transcription cis-regulatory region binding"/>
    <property type="evidence" value="ECO:0007669"/>
    <property type="project" value="TreeGrafter"/>
</dbReference>
<evidence type="ECO:0000256" key="4">
    <source>
        <dbReference type="ARBA" id="ARBA00023163"/>
    </source>
</evidence>
<gene>
    <name evidence="6" type="ORF">IAB26_06580</name>
</gene>
<dbReference type="PANTHER" id="PTHR30126:SF40">
    <property type="entry name" value="HTH-TYPE TRANSCRIPTIONAL REGULATOR GLTR"/>
    <property type="match status" value="1"/>
</dbReference>
<organism evidence="6 7">
    <name type="scientific">Candidatus Limivivens merdigallinarum</name>
    <dbReference type="NCBI Taxonomy" id="2840859"/>
    <lineage>
        <taxon>Bacteria</taxon>
        <taxon>Bacillati</taxon>
        <taxon>Bacillota</taxon>
        <taxon>Clostridia</taxon>
        <taxon>Lachnospirales</taxon>
        <taxon>Lachnospiraceae</taxon>
        <taxon>Lachnospiraceae incertae sedis</taxon>
        <taxon>Candidatus Limivivens</taxon>
    </lineage>
</organism>
<dbReference type="FunFam" id="1.10.10.10:FF:000001">
    <property type="entry name" value="LysR family transcriptional regulator"/>
    <property type="match status" value="1"/>
</dbReference>